<protein>
    <submittedName>
        <fullName evidence="2 3">Uncharacterized protein</fullName>
    </submittedName>
</protein>
<feature type="compositionally biased region" description="Low complexity" evidence="1">
    <location>
        <begin position="54"/>
        <end position="66"/>
    </location>
</feature>
<reference evidence="4" key="2">
    <citation type="submission" date="2012-11" db="EMBL/GenBank/DDBJ databases">
        <authorList>
            <person name="Kuo A."/>
            <person name="Curtis B.A."/>
            <person name="Tanifuji G."/>
            <person name="Burki F."/>
            <person name="Gruber A."/>
            <person name="Irimia M."/>
            <person name="Maruyama S."/>
            <person name="Arias M.C."/>
            <person name="Ball S.G."/>
            <person name="Gile G.H."/>
            <person name="Hirakawa Y."/>
            <person name="Hopkins J.F."/>
            <person name="Rensing S.A."/>
            <person name="Schmutz J."/>
            <person name="Symeonidi A."/>
            <person name="Elias M."/>
            <person name="Eveleigh R.J."/>
            <person name="Herman E.K."/>
            <person name="Klute M.J."/>
            <person name="Nakayama T."/>
            <person name="Obornik M."/>
            <person name="Reyes-Prieto A."/>
            <person name="Armbrust E.V."/>
            <person name="Aves S.J."/>
            <person name="Beiko R.G."/>
            <person name="Coutinho P."/>
            <person name="Dacks J.B."/>
            <person name="Durnford D.G."/>
            <person name="Fast N.M."/>
            <person name="Green B.R."/>
            <person name="Grisdale C."/>
            <person name="Hempe F."/>
            <person name="Henrissat B."/>
            <person name="Hoppner M.P."/>
            <person name="Ishida K.-I."/>
            <person name="Kim E."/>
            <person name="Koreny L."/>
            <person name="Kroth P.G."/>
            <person name="Liu Y."/>
            <person name="Malik S.-B."/>
            <person name="Maier U.G."/>
            <person name="McRose D."/>
            <person name="Mock T."/>
            <person name="Neilson J.A."/>
            <person name="Onodera N.T."/>
            <person name="Poole A.M."/>
            <person name="Pritham E.J."/>
            <person name="Richards T.A."/>
            <person name="Rocap G."/>
            <person name="Roy S.W."/>
            <person name="Sarai C."/>
            <person name="Schaack S."/>
            <person name="Shirato S."/>
            <person name="Slamovits C.H."/>
            <person name="Spencer D.F."/>
            <person name="Suzuki S."/>
            <person name="Worden A.Z."/>
            <person name="Zauner S."/>
            <person name="Barry K."/>
            <person name="Bell C."/>
            <person name="Bharti A.K."/>
            <person name="Crow J.A."/>
            <person name="Grimwood J."/>
            <person name="Kramer R."/>
            <person name="Lindquist E."/>
            <person name="Lucas S."/>
            <person name="Salamov A."/>
            <person name="McFadden G.I."/>
            <person name="Lane C.E."/>
            <person name="Keeling P.J."/>
            <person name="Gray M.W."/>
            <person name="Grigoriev I.V."/>
            <person name="Archibald J.M."/>
        </authorList>
    </citation>
    <scope>NUCLEOTIDE SEQUENCE</scope>
    <source>
        <strain evidence="4">CCMP2712</strain>
    </source>
</reference>
<dbReference type="EnsemblProtists" id="EKX51210">
    <property type="protein sequence ID" value="EKX51210"/>
    <property type="gene ID" value="GUITHDRAFT_103127"/>
</dbReference>
<dbReference type="Proteomes" id="UP000011087">
    <property type="component" value="Unassembled WGS sequence"/>
</dbReference>
<feature type="region of interest" description="Disordered" evidence="1">
    <location>
        <begin position="42"/>
        <end position="66"/>
    </location>
</feature>
<reference evidence="3" key="3">
    <citation type="submission" date="2015-06" db="UniProtKB">
        <authorList>
            <consortium name="EnsemblProtists"/>
        </authorList>
    </citation>
    <scope>IDENTIFICATION</scope>
</reference>
<dbReference type="HOGENOM" id="CLU_1247411_0_0_1"/>
<keyword evidence="4" id="KW-1185">Reference proteome</keyword>
<gene>
    <name evidence="2" type="ORF">GUITHDRAFT_103127</name>
</gene>
<dbReference type="AlphaFoldDB" id="L1JSP3"/>
<dbReference type="RefSeq" id="XP_005838190.1">
    <property type="nucleotide sequence ID" value="XM_005838133.1"/>
</dbReference>
<name>L1JSP3_GUITC</name>
<evidence type="ECO:0000313" key="4">
    <source>
        <dbReference type="Proteomes" id="UP000011087"/>
    </source>
</evidence>
<dbReference type="Pfam" id="PF10175">
    <property type="entry name" value="MPP6"/>
    <property type="match status" value="1"/>
</dbReference>
<accession>L1JSP3</accession>
<sequence>MGLVRKEAVSFWPQRDCEHLYCNFAIFLPHIMVKQQRAFAKVKPEKETNGPKDSSPSISSIQPAQLSSKVTSMRFMQRKAQELSYAARTGEESRASRGLEEAALNAILRSEEGNPLIRYCPGRRSFGGFNKPMEDYGVMQIKDFKRMAKEFVGATKKMNANNHAENVSHGNDSNAGKDVSDKEMAKALGRCHVNLCGFRLMHVIGKPKEIKSQPKNRKSPNE</sequence>
<dbReference type="GeneID" id="17307777"/>
<organism evidence="2">
    <name type="scientific">Guillardia theta (strain CCMP2712)</name>
    <name type="common">Cryptophyte</name>
    <dbReference type="NCBI Taxonomy" id="905079"/>
    <lineage>
        <taxon>Eukaryota</taxon>
        <taxon>Cryptophyceae</taxon>
        <taxon>Pyrenomonadales</taxon>
        <taxon>Geminigeraceae</taxon>
        <taxon>Guillardia</taxon>
    </lineage>
</organism>
<evidence type="ECO:0000313" key="2">
    <source>
        <dbReference type="EMBL" id="EKX51210.1"/>
    </source>
</evidence>
<dbReference type="PaxDb" id="55529-EKX51210"/>
<dbReference type="EMBL" id="JH992976">
    <property type="protein sequence ID" value="EKX51210.1"/>
    <property type="molecule type" value="Genomic_DNA"/>
</dbReference>
<dbReference type="KEGG" id="gtt:GUITHDRAFT_103127"/>
<reference evidence="2 4" key="1">
    <citation type="journal article" date="2012" name="Nature">
        <title>Algal genomes reveal evolutionary mosaicism and the fate of nucleomorphs.</title>
        <authorList>
            <consortium name="DOE Joint Genome Institute"/>
            <person name="Curtis B.A."/>
            <person name="Tanifuji G."/>
            <person name="Burki F."/>
            <person name="Gruber A."/>
            <person name="Irimia M."/>
            <person name="Maruyama S."/>
            <person name="Arias M.C."/>
            <person name="Ball S.G."/>
            <person name="Gile G.H."/>
            <person name="Hirakawa Y."/>
            <person name="Hopkins J.F."/>
            <person name="Kuo A."/>
            <person name="Rensing S.A."/>
            <person name="Schmutz J."/>
            <person name="Symeonidi A."/>
            <person name="Elias M."/>
            <person name="Eveleigh R.J."/>
            <person name="Herman E.K."/>
            <person name="Klute M.J."/>
            <person name="Nakayama T."/>
            <person name="Obornik M."/>
            <person name="Reyes-Prieto A."/>
            <person name="Armbrust E.V."/>
            <person name="Aves S.J."/>
            <person name="Beiko R.G."/>
            <person name="Coutinho P."/>
            <person name="Dacks J.B."/>
            <person name="Durnford D.G."/>
            <person name="Fast N.M."/>
            <person name="Green B.R."/>
            <person name="Grisdale C.J."/>
            <person name="Hempel F."/>
            <person name="Henrissat B."/>
            <person name="Hoppner M.P."/>
            <person name="Ishida K."/>
            <person name="Kim E."/>
            <person name="Koreny L."/>
            <person name="Kroth P.G."/>
            <person name="Liu Y."/>
            <person name="Malik S.B."/>
            <person name="Maier U.G."/>
            <person name="McRose D."/>
            <person name="Mock T."/>
            <person name="Neilson J.A."/>
            <person name="Onodera N.T."/>
            <person name="Poole A.M."/>
            <person name="Pritham E.J."/>
            <person name="Richards T.A."/>
            <person name="Rocap G."/>
            <person name="Roy S.W."/>
            <person name="Sarai C."/>
            <person name="Schaack S."/>
            <person name="Shirato S."/>
            <person name="Slamovits C.H."/>
            <person name="Spencer D.F."/>
            <person name="Suzuki S."/>
            <person name="Worden A.Z."/>
            <person name="Zauner S."/>
            <person name="Barry K."/>
            <person name="Bell C."/>
            <person name="Bharti A.K."/>
            <person name="Crow J.A."/>
            <person name="Grimwood J."/>
            <person name="Kramer R."/>
            <person name="Lindquist E."/>
            <person name="Lucas S."/>
            <person name="Salamov A."/>
            <person name="McFadden G.I."/>
            <person name="Lane C.E."/>
            <person name="Keeling P.J."/>
            <person name="Gray M.W."/>
            <person name="Grigoriev I.V."/>
            <person name="Archibald J.M."/>
        </authorList>
    </citation>
    <scope>NUCLEOTIDE SEQUENCE</scope>
    <source>
        <strain evidence="2 4">CCMP2712</strain>
    </source>
</reference>
<proteinExistence type="predicted"/>
<evidence type="ECO:0000313" key="3">
    <source>
        <dbReference type="EnsemblProtists" id="EKX51210"/>
    </source>
</evidence>
<evidence type="ECO:0000256" key="1">
    <source>
        <dbReference type="SAM" id="MobiDB-lite"/>
    </source>
</evidence>